<dbReference type="InterPro" id="IPR006016">
    <property type="entry name" value="UspA"/>
</dbReference>
<dbReference type="AlphaFoldDB" id="A0A9Q4NS53"/>
<dbReference type="Gene3D" id="3.40.50.620">
    <property type="entry name" value="HUPs"/>
    <property type="match status" value="2"/>
</dbReference>
<name>A0A9Q4NS53_9CORY</name>
<evidence type="ECO:0000313" key="3">
    <source>
        <dbReference type="Proteomes" id="UP001071110"/>
    </source>
</evidence>
<proteinExistence type="predicted"/>
<dbReference type="Proteomes" id="UP001071110">
    <property type="component" value="Unassembled WGS sequence"/>
</dbReference>
<dbReference type="CDD" id="cd00293">
    <property type="entry name" value="USP-like"/>
    <property type="match status" value="1"/>
</dbReference>
<dbReference type="EMBL" id="JANRML010000013">
    <property type="protein sequence ID" value="MCZ2221574.1"/>
    <property type="molecule type" value="Genomic_DNA"/>
</dbReference>
<dbReference type="RefSeq" id="WP_269028217.1">
    <property type="nucleotide sequence ID" value="NZ_BAABDP010000019.1"/>
</dbReference>
<dbReference type="Pfam" id="PF00582">
    <property type="entry name" value="Usp"/>
    <property type="match status" value="1"/>
</dbReference>
<evidence type="ECO:0000313" key="2">
    <source>
        <dbReference type="EMBL" id="MCZ2221574.1"/>
    </source>
</evidence>
<evidence type="ECO:0000259" key="1">
    <source>
        <dbReference type="Pfam" id="PF00582"/>
    </source>
</evidence>
<reference evidence="2" key="1">
    <citation type="submission" date="2022-08" db="EMBL/GenBank/DDBJ databases">
        <title>Corynebacterium sp. nov., isolated from clinical breast specimens.</title>
        <authorList>
            <person name="Zhang T."/>
        </authorList>
    </citation>
    <scope>NUCLEOTIDE SEQUENCE</scope>
    <source>
        <strain evidence="2">CCUG 57942</strain>
    </source>
</reference>
<accession>A0A9Q4NS53</accession>
<sequence>MPRRKALSSSPGADGANFPNVALPVRVLVGWDVSNTEAVEFAAWLGRSLPVTVQVMSSTQSKWSKSLPKASKGRKKRMKEAQATFDTRVEKALKEHIPRSQWSEDVSRLVDSKDIVRSLHETANDFGADLILMGSRAKTPKGRFRPSSVADEMMRSCPVPLGLAPRGVKLSKKGLTRVTYAIVLGDDPMEPDFSGLDYATATACKLGLPLRIIAFSPTAYEKHTSAWNEQTLGMLDHARDRAWELAAEFAPEACDTFDVTSSVSAAKSWKRSIDSVKWKKGDIMFLGTQPSPQFTSVFVGTLEGEFIRYASVPVVVCPHAAKAQ</sequence>
<feature type="domain" description="UspA" evidence="1">
    <location>
        <begin position="34"/>
        <end position="161"/>
    </location>
</feature>
<organism evidence="2 3">
    <name type="scientific">Corynebacterium pilbarense</name>
    <dbReference type="NCBI Taxonomy" id="1288393"/>
    <lineage>
        <taxon>Bacteria</taxon>
        <taxon>Bacillati</taxon>
        <taxon>Actinomycetota</taxon>
        <taxon>Actinomycetes</taxon>
        <taxon>Mycobacteriales</taxon>
        <taxon>Corynebacteriaceae</taxon>
        <taxon>Corynebacterium</taxon>
    </lineage>
</organism>
<protein>
    <submittedName>
        <fullName evidence="2">Universal stress protein</fullName>
    </submittedName>
</protein>
<comment type="caution">
    <text evidence="2">The sequence shown here is derived from an EMBL/GenBank/DDBJ whole genome shotgun (WGS) entry which is preliminary data.</text>
</comment>
<dbReference type="SUPFAM" id="SSF52402">
    <property type="entry name" value="Adenine nucleotide alpha hydrolases-like"/>
    <property type="match status" value="2"/>
</dbReference>
<keyword evidence="3" id="KW-1185">Reference proteome</keyword>
<dbReference type="InterPro" id="IPR014729">
    <property type="entry name" value="Rossmann-like_a/b/a_fold"/>
</dbReference>
<gene>
    <name evidence="2" type="ORF">NUW87_09350</name>
</gene>